<dbReference type="InterPro" id="IPR036909">
    <property type="entry name" value="Cyt_c-like_dom_sf"/>
</dbReference>
<dbReference type="Pfam" id="PF07583">
    <property type="entry name" value="PSCyt2"/>
    <property type="match status" value="1"/>
</dbReference>
<feature type="domain" description="DUF1549" evidence="3">
    <location>
        <begin position="188"/>
        <end position="394"/>
    </location>
</feature>
<evidence type="ECO:0000313" key="7">
    <source>
        <dbReference type="Proteomes" id="UP000610931"/>
    </source>
</evidence>
<dbReference type="InterPro" id="IPR011429">
    <property type="entry name" value="Cyt_c_Planctomycete-type"/>
</dbReference>
<dbReference type="PANTHER" id="PTHR35889:SF3">
    <property type="entry name" value="F-BOX DOMAIN-CONTAINING PROTEIN"/>
    <property type="match status" value="1"/>
</dbReference>
<dbReference type="GO" id="GO:0009055">
    <property type="term" value="F:electron transfer activity"/>
    <property type="evidence" value="ECO:0007669"/>
    <property type="project" value="InterPro"/>
</dbReference>
<evidence type="ECO:0000259" key="4">
    <source>
        <dbReference type="Pfam" id="PF07587"/>
    </source>
</evidence>
<dbReference type="Proteomes" id="UP000610931">
    <property type="component" value="Unassembled WGS sequence"/>
</dbReference>
<keyword evidence="2" id="KW-1133">Transmembrane helix</keyword>
<protein>
    <submittedName>
        <fullName evidence="6">PSD1 domain-containing protein</fullName>
    </submittedName>
</protein>
<feature type="compositionally biased region" description="Polar residues" evidence="1">
    <location>
        <begin position="752"/>
        <end position="767"/>
    </location>
</feature>
<feature type="transmembrane region" description="Helical" evidence="2">
    <location>
        <begin position="12"/>
        <end position="30"/>
    </location>
</feature>
<proteinExistence type="predicted"/>
<reference evidence="6" key="1">
    <citation type="submission" date="2020-12" db="EMBL/GenBank/DDBJ databases">
        <title>Snuella sp. nov., isolated from sediment in Incheon.</title>
        <authorList>
            <person name="Kim W."/>
        </authorList>
    </citation>
    <scope>NUCLEOTIDE SEQUENCE</scope>
    <source>
        <strain evidence="6">CAU 1569</strain>
    </source>
</reference>
<feature type="region of interest" description="Disordered" evidence="1">
    <location>
        <begin position="746"/>
        <end position="767"/>
    </location>
</feature>
<evidence type="ECO:0000256" key="1">
    <source>
        <dbReference type="SAM" id="MobiDB-lite"/>
    </source>
</evidence>
<dbReference type="GO" id="GO:0020037">
    <property type="term" value="F:heme binding"/>
    <property type="evidence" value="ECO:0007669"/>
    <property type="project" value="InterPro"/>
</dbReference>
<keyword evidence="2" id="KW-0812">Transmembrane</keyword>
<dbReference type="RefSeq" id="WP_199114128.1">
    <property type="nucleotide sequence ID" value="NZ_JAELVQ010000004.1"/>
</dbReference>
<dbReference type="Pfam" id="PF07587">
    <property type="entry name" value="PSD1"/>
    <property type="match status" value="1"/>
</dbReference>
<feature type="domain" description="DUF1553" evidence="4">
    <location>
        <begin position="479"/>
        <end position="740"/>
    </location>
</feature>
<accession>A0A8J7J359</accession>
<sequence>MKNEKKFSTEGLLVCFITPLILLLIIKYAIQKSEMGYVSLGNPIMNMNGEVGHSQAKLPDTIDFIFHVKPILSDRCYLCHGPDEGTREGGLRLDTQEGAYAAIGEHLDRHAIVPGSPEKSAMISRINETDQEKVMPPKDSNLMLTDTEKQILAKWVKQGAKWKAHWAFIAPVKKPVPHITDADWQRNEIDFFIAKRLEQEGLKPSPQEGKEKLIRKLYFDLTGLPPSPENIDAFLADSDPNAYEKVVDKLLASPAYGERMAADWLDIARYADTHGYQDDLERIMWPWRDWVISAFNRNMPFDKFITWQLAGDLLPDASLEQIVATGFNRNHKITQEGGVIDEEYRVEYVMDRTSTTAKTLLGLTMECARCHDHKYDPISQKEFYGFYGFFNKVKERGQINFGEIPEPNISITQKEIAESLAFVNMPDSIKEVKLMVMKDDAANRKTFVLNRGQYDAPKEEVAPSTPTSILPFPETYANNRLGLAKWFFDETNPLTARVAVNRMWQQVFGVGLVSTSDDFGNQGALPSHPELLDWLAVTFREEGWDMKKMYKRMVMSSTYRQTSKVSLELLEADPDNVLLARSTRSRLTAEMIRDNALAVSGLLVNKLGGPSVKPYQPEGLWAETSSGVQGQLIKYKPDKGENKYRRSLYTFWKRTIPPPSMAIFDAPTRDFCEVKRQKTSTPLQALVMMNDPQLMEASETLARSILKDTQTPEEERIKYIFRKITSRYPDEKEVETLRGYISKVKRNDEGSSHSNIDSQKQGSTMSSEDLKAYTTMISLIFNLDESMIKG</sequence>
<dbReference type="PANTHER" id="PTHR35889">
    <property type="entry name" value="CYCLOINULO-OLIGOSACCHARIDE FRUCTANOTRANSFERASE-RELATED"/>
    <property type="match status" value="1"/>
</dbReference>
<comment type="caution">
    <text evidence="6">The sequence shown here is derived from an EMBL/GenBank/DDBJ whole genome shotgun (WGS) entry which is preliminary data.</text>
</comment>
<evidence type="ECO:0000259" key="3">
    <source>
        <dbReference type="Pfam" id="PF07583"/>
    </source>
</evidence>
<evidence type="ECO:0000256" key="2">
    <source>
        <dbReference type="SAM" id="Phobius"/>
    </source>
</evidence>
<keyword evidence="7" id="KW-1185">Reference proteome</keyword>
<dbReference type="Pfam" id="PF07635">
    <property type="entry name" value="PSCyt1"/>
    <property type="match status" value="1"/>
</dbReference>
<evidence type="ECO:0000313" key="6">
    <source>
        <dbReference type="EMBL" id="MBJ6367478.1"/>
    </source>
</evidence>
<feature type="domain" description="Cytochrome C Planctomycete-type" evidence="5">
    <location>
        <begin position="76"/>
        <end position="139"/>
    </location>
</feature>
<evidence type="ECO:0000259" key="5">
    <source>
        <dbReference type="Pfam" id="PF07635"/>
    </source>
</evidence>
<dbReference type="AlphaFoldDB" id="A0A8J7J359"/>
<dbReference type="InterPro" id="IPR022655">
    <property type="entry name" value="DUF1553"/>
</dbReference>
<dbReference type="SUPFAM" id="SSF46626">
    <property type="entry name" value="Cytochrome c"/>
    <property type="match status" value="1"/>
</dbReference>
<gene>
    <name evidence="6" type="ORF">JF259_05185</name>
</gene>
<keyword evidence="2" id="KW-0472">Membrane</keyword>
<organism evidence="6 7">
    <name type="scientific">Snuella sedimenti</name>
    <dbReference type="NCBI Taxonomy" id="2798802"/>
    <lineage>
        <taxon>Bacteria</taxon>
        <taxon>Pseudomonadati</taxon>
        <taxon>Bacteroidota</taxon>
        <taxon>Flavobacteriia</taxon>
        <taxon>Flavobacteriales</taxon>
        <taxon>Flavobacteriaceae</taxon>
        <taxon>Snuella</taxon>
    </lineage>
</organism>
<name>A0A8J7J359_9FLAO</name>
<dbReference type="EMBL" id="JAELVQ010000004">
    <property type="protein sequence ID" value="MBJ6367478.1"/>
    <property type="molecule type" value="Genomic_DNA"/>
</dbReference>
<dbReference type="InterPro" id="IPR011444">
    <property type="entry name" value="DUF1549"/>
</dbReference>